<dbReference type="Pfam" id="PF11528">
    <property type="entry name" value="DUF3224"/>
    <property type="match status" value="1"/>
</dbReference>
<dbReference type="Gene3D" id="2.40.350.10">
    <property type="entry name" value="SO1590-like"/>
    <property type="match status" value="1"/>
</dbReference>
<dbReference type="OrthoDB" id="69764at2"/>
<proteinExistence type="predicted"/>
<organism evidence="1 2">
    <name type="scientific">Deinococcus detaillensis</name>
    <dbReference type="NCBI Taxonomy" id="2592048"/>
    <lineage>
        <taxon>Bacteria</taxon>
        <taxon>Thermotogati</taxon>
        <taxon>Deinococcota</taxon>
        <taxon>Deinococci</taxon>
        <taxon>Deinococcales</taxon>
        <taxon>Deinococcaceae</taxon>
        <taxon>Deinococcus</taxon>
    </lineage>
</organism>
<dbReference type="Proteomes" id="UP000316092">
    <property type="component" value="Unassembled WGS sequence"/>
</dbReference>
<dbReference type="AlphaFoldDB" id="A0A553V628"/>
<name>A0A553V628_9DEIO</name>
<dbReference type="InterPro" id="IPR023159">
    <property type="entry name" value="SO1590-like_sf"/>
</dbReference>
<evidence type="ECO:0000313" key="1">
    <source>
        <dbReference type="EMBL" id="TSA87933.1"/>
    </source>
</evidence>
<dbReference type="EMBL" id="VKDB01000001">
    <property type="protein sequence ID" value="TSA87933.1"/>
    <property type="molecule type" value="Genomic_DNA"/>
</dbReference>
<dbReference type="InterPro" id="IPR021607">
    <property type="entry name" value="DUF3224"/>
</dbReference>
<protein>
    <submittedName>
        <fullName evidence="1">DUF3224 domain-containing protein</fullName>
    </submittedName>
</protein>
<gene>
    <name evidence="1" type="ORF">FNU79_01430</name>
</gene>
<evidence type="ECO:0000313" key="2">
    <source>
        <dbReference type="Proteomes" id="UP000316092"/>
    </source>
</evidence>
<reference evidence="1 2" key="1">
    <citation type="submission" date="2019-07" db="EMBL/GenBank/DDBJ databases">
        <title>Deinococcus detaillus sp. nov., isolated from humus soil in Antarctica.</title>
        <authorList>
            <person name="Zhang K."/>
        </authorList>
    </citation>
    <scope>NUCLEOTIDE SEQUENCE [LARGE SCALE GENOMIC DNA]</scope>
    <source>
        <strain evidence="1 2">H1</strain>
    </source>
</reference>
<sequence length="86" mass="9301">MLTFMTPVAGSAVYVAIEVVQAKLGERPSSFALFHVGLSEGGEQRLTYQVIPDSGTGELTGLSGQLQLDNTEKVHHYTMMYTLPAL</sequence>
<dbReference type="SUPFAM" id="SSF159238">
    <property type="entry name" value="SO1590-like"/>
    <property type="match status" value="1"/>
</dbReference>
<keyword evidence="2" id="KW-1185">Reference proteome</keyword>
<comment type="caution">
    <text evidence="1">The sequence shown here is derived from an EMBL/GenBank/DDBJ whole genome shotgun (WGS) entry which is preliminary data.</text>
</comment>
<accession>A0A553V628</accession>